<feature type="signal peptide" evidence="1">
    <location>
        <begin position="1"/>
        <end position="19"/>
    </location>
</feature>
<organism evidence="2 3">
    <name type="scientific">Candidatus Dechloromonas phosphorivorans</name>
    <dbReference type="NCBI Taxonomy" id="2899244"/>
    <lineage>
        <taxon>Bacteria</taxon>
        <taxon>Pseudomonadati</taxon>
        <taxon>Pseudomonadota</taxon>
        <taxon>Betaproteobacteria</taxon>
        <taxon>Rhodocyclales</taxon>
        <taxon>Azonexaceae</taxon>
        <taxon>Dechloromonas</taxon>
    </lineage>
</organism>
<dbReference type="AlphaFoldDB" id="A0A935KDA0"/>
<dbReference type="EMBL" id="JADJMS010000051">
    <property type="protein sequence ID" value="MBK7417345.1"/>
    <property type="molecule type" value="Genomic_DNA"/>
</dbReference>
<evidence type="ECO:0000256" key="1">
    <source>
        <dbReference type="SAM" id="SignalP"/>
    </source>
</evidence>
<name>A0A935KDA0_9RHOO</name>
<evidence type="ECO:0000313" key="2">
    <source>
        <dbReference type="EMBL" id="MBK7417345.1"/>
    </source>
</evidence>
<gene>
    <name evidence="2" type="ORF">IPJ38_21885</name>
</gene>
<feature type="chain" id="PRO_5036791927" evidence="1">
    <location>
        <begin position="20"/>
        <end position="104"/>
    </location>
</feature>
<sequence length="104" mass="10615">MKLAALSLYLLLAAGATSAQVSVDLSGLGVKVQTGAGKGSSVATNSAGTIDQDVQMEGVAVINGEVFVDGEKVPKGKSPYTSKKSGKTYLIKWGKDGNVAVQEK</sequence>
<evidence type="ECO:0000313" key="3">
    <source>
        <dbReference type="Proteomes" id="UP000739411"/>
    </source>
</evidence>
<proteinExistence type="predicted"/>
<dbReference type="Proteomes" id="UP000739411">
    <property type="component" value="Unassembled WGS sequence"/>
</dbReference>
<comment type="caution">
    <text evidence="2">The sequence shown here is derived from an EMBL/GenBank/DDBJ whole genome shotgun (WGS) entry which is preliminary data.</text>
</comment>
<protein>
    <submittedName>
        <fullName evidence="2">Uncharacterized protein</fullName>
    </submittedName>
</protein>
<keyword evidence="1" id="KW-0732">Signal</keyword>
<reference evidence="2 3" key="1">
    <citation type="submission" date="2020-10" db="EMBL/GenBank/DDBJ databases">
        <title>Connecting structure to function with the recovery of over 1000 high-quality activated sludge metagenome-assembled genomes encoding full-length rRNA genes using long-read sequencing.</title>
        <authorList>
            <person name="Singleton C.M."/>
            <person name="Petriglieri F."/>
            <person name="Kristensen J.M."/>
            <person name="Kirkegaard R.H."/>
            <person name="Michaelsen T.Y."/>
            <person name="Andersen M.H."/>
            <person name="Karst S.M."/>
            <person name="Dueholm M.S."/>
            <person name="Nielsen P.H."/>
            <person name="Albertsen M."/>
        </authorList>
    </citation>
    <scope>NUCLEOTIDE SEQUENCE [LARGE SCALE GENOMIC DNA]</scope>
    <source>
        <strain evidence="2">EsbW_18-Q3-R4-48_BATAC.463</strain>
    </source>
</reference>
<accession>A0A935KDA0</accession>